<dbReference type="EMBL" id="JAOVZO020000018">
    <property type="protein sequence ID" value="MDC8013804.1"/>
    <property type="molecule type" value="Genomic_DNA"/>
</dbReference>
<keyword evidence="1" id="KW-0732">Signal</keyword>
<evidence type="ECO:0000313" key="2">
    <source>
        <dbReference type="EMBL" id="MDC8013804.1"/>
    </source>
</evidence>
<name>A0A9X3YLI7_9GAMM</name>
<accession>A0A9X3YLI7</accession>
<dbReference type="RefSeq" id="WP_263541451.1">
    <property type="nucleotide sequence ID" value="NZ_JAOVZO020000018.1"/>
</dbReference>
<organism evidence="2 3">
    <name type="scientific">Tahibacter soli</name>
    <dbReference type="NCBI Taxonomy" id="2983605"/>
    <lineage>
        <taxon>Bacteria</taxon>
        <taxon>Pseudomonadati</taxon>
        <taxon>Pseudomonadota</taxon>
        <taxon>Gammaproteobacteria</taxon>
        <taxon>Lysobacterales</taxon>
        <taxon>Rhodanobacteraceae</taxon>
        <taxon>Tahibacter</taxon>
    </lineage>
</organism>
<sequence length="263" mass="28989">MRLLRFLALLVFAPLAGAASVNDHWWNPDAPGYGVMLEHVGDGGYALLYDYGADGTPRWYVAPALDRYGSTASGQPALRGDLYRVEGSPYGAPYDPARRGQTRVGTINLEPHEVDRMLVVTTIDGVERSQSTRRLTWAAPEYGYRYLGGFSMRRVVEGNPIAVVQNYFAPFDIERRGDTLLMQEVGSPRACSYTGVYRQNGRLGSAVGTYRCDETDVGTFTASEIETTGNGVSGRLERRGTNYREYGRFGGVTQYSHTTGPID</sequence>
<feature type="chain" id="PRO_5040948790" evidence="1">
    <location>
        <begin position="19"/>
        <end position="263"/>
    </location>
</feature>
<protein>
    <submittedName>
        <fullName evidence="2">Uncharacterized protein</fullName>
    </submittedName>
</protein>
<dbReference type="Proteomes" id="UP001139971">
    <property type="component" value="Unassembled WGS sequence"/>
</dbReference>
<keyword evidence="3" id="KW-1185">Reference proteome</keyword>
<evidence type="ECO:0000313" key="3">
    <source>
        <dbReference type="Proteomes" id="UP001139971"/>
    </source>
</evidence>
<comment type="caution">
    <text evidence="2">The sequence shown here is derived from an EMBL/GenBank/DDBJ whole genome shotgun (WGS) entry which is preliminary data.</text>
</comment>
<reference evidence="2" key="1">
    <citation type="submission" date="2023-02" db="EMBL/GenBank/DDBJ databases">
        <title>Tahibacter soli sp. nov. isolated from soil.</title>
        <authorList>
            <person name="Baek J.H."/>
            <person name="Lee J.K."/>
            <person name="Choi D.G."/>
            <person name="Jeon C.O."/>
        </authorList>
    </citation>
    <scope>NUCLEOTIDE SEQUENCE</scope>
    <source>
        <strain evidence="2">BL</strain>
    </source>
</reference>
<evidence type="ECO:0000256" key="1">
    <source>
        <dbReference type="SAM" id="SignalP"/>
    </source>
</evidence>
<gene>
    <name evidence="2" type="ORF">OD750_014775</name>
</gene>
<proteinExistence type="predicted"/>
<dbReference type="AlphaFoldDB" id="A0A9X3YLI7"/>
<feature type="signal peptide" evidence="1">
    <location>
        <begin position="1"/>
        <end position="18"/>
    </location>
</feature>